<dbReference type="Gene3D" id="3.30.930.10">
    <property type="entry name" value="Bira Bifunctional Protein, Domain 2"/>
    <property type="match status" value="1"/>
</dbReference>
<dbReference type="GO" id="GO:0004821">
    <property type="term" value="F:histidine-tRNA ligase activity"/>
    <property type="evidence" value="ECO:0007669"/>
    <property type="project" value="UniProtKB-UniRule"/>
</dbReference>
<keyword evidence="8" id="KW-0648">Protein biosynthesis</keyword>
<comment type="subunit">
    <text evidence="2">Homodimer.</text>
</comment>
<evidence type="ECO:0000256" key="7">
    <source>
        <dbReference type="ARBA" id="ARBA00022840"/>
    </source>
</evidence>
<evidence type="ECO:0000256" key="6">
    <source>
        <dbReference type="ARBA" id="ARBA00022741"/>
    </source>
</evidence>
<dbReference type="EC" id="6.1.1.21" evidence="3 11"/>
<dbReference type="EMBL" id="BLPG01000001">
    <property type="protein sequence ID" value="GFJ88079.1"/>
    <property type="molecule type" value="Genomic_DNA"/>
</dbReference>
<evidence type="ECO:0000256" key="1">
    <source>
        <dbReference type="ARBA" id="ARBA00008226"/>
    </source>
</evidence>
<keyword evidence="16" id="KW-1185">Reference proteome</keyword>
<evidence type="ECO:0000313" key="15">
    <source>
        <dbReference type="EMBL" id="GFJ88079.1"/>
    </source>
</evidence>
<dbReference type="InterPro" id="IPR045864">
    <property type="entry name" value="aa-tRNA-synth_II/BPL/LPL"/>
</dbReference>
<dbReference type="GO" id="GO:0006427">
    <property type="term" value="P:histidyl-tRNA aminoacylation"/>
    <property type="evidence" value="ECO:0007669"/>
    <property type="project" value="UniProtKB-UniRule"/>
</dbReference>
<evidence type="ECO:0000256" key="10">
    <source>
        <dbReference type="ARBA" id="ARBA00047639"/>
    </source>
</evidence>
<feature type="domain" description="Aminoacyl-transfer RNA synthetases class-II family profile" evidence="14">
    <location>
        <begin position="20"/>
        <end position="346"/>
    </location>
</feature>
<dbReference type="GO" id="GO:0005737">
    <property type="term" value="C:cytoplasm"/>
    <property type="evidence" value="ECO:0007669"/>
    <property type="project" value="UniProtKB-UniRule"/>
</dbReference>
<dbReference type="Proteomes" id="UP000482960">
    <property type="component" value="Unassembled WGS sequence"/>
</dbReference>
<evidence type="ECO:0000259" key="14">
    <source>
        <dbReference type="PROSITE" id="PS50862"/>
    </source>
</evidence>
<feature type="binding site" evidence="12">
    <location>
        <begin position="83"/>
        <end position="85"/>
    </location>
    <ligand>
        <name>L-histidine</name>
        <dbReference type="ChEBI" id="CHEBI:57595"/>
    </ligand>
</feature>
<keyword evidence="6" id="KW-0547">Nucleotide-binding</keyword>
<evidence type="ECO:0000256" key="13">
    <source>
        <dbReference type="SAM" id="MobiDB-lite"/>
    </source>
</evidence>
<dbReference type="RefSeq" id="WP_173075306.1">
    <property type="nucleotide sequence ID" value="NZ_BAABJB010000006.1"/>
</dbReference>
<dbReference type="InterPro" id="IPR006195">
    <property type="entry name" value="aa-tRNA-synth_II"/>
</dbReference>
<dbReference type="Pfam" id="PF13393">
    <property type="entry name" value="tRNA-synt_His"/>
    <property type="match status" value="1"/>
</dbReference>
<dbReference type="NCBIfam" id="TIGR00442">
    <property type="entry name" value="hisS"/>
    <property type="match status" value="1"/>
</dbReference>
<dbReference type="PANTHER" id="PTHR11476">
    <property type="entry name" value="HISTIDYL-TRNA SYNTHETASE"/>
    <property type="match status" value="1"/>
</dbReference>
<proteinExistence type="inferred from homology"/>
<evidence type="ECO:0000256" key="12">
    <source>
        <dbReference type="PIRSR" id="PIRSR001549-1"/>
    </source>
</evidence>
<accession>A0A6V8L0F1</accession>
<evidence type="ECO:0000256" key="11">
    <source>
        <dbReference type="NCBIfam" id="TIGR00442"/>
    </source>
</evidence>
<dbReference type="GO" id="GO:0005524">
    <property type="term" value="F:ATP binding"/>
    <property type="evidence" value="ECO:0007669"/>
    <property type="project" value="UniProtKB-KW"/>
</dbReference>
<dbReference type="Gene3D" id="3.40.50.800">
    <property type="entry name" value="Anticodon-binding domain"/>
    <property type="match status" value="1"/>
</dbReference>
<keyword evidence="7" id="KW-0067">ATP-binding</keyword>
<dbReference type="AlphaFoldDB" id="A0A6V8L0F1"/>
<evidence type="ECO:0000256" key="9">
    <source>
        <dbReference type="ARBA" id="ARBA00023146"/>
    </source>
</evidence>
<feature type="binding site" evidence="12">
    <location>
        <position position="113"/>
    </location>
    <ligand>
        <name>L-histidine</name>
        <dbReference type="ChEBI" id="CHEBI:57595"/>
    </ligand>
</feature>
<dbReference type="InterPro" id="IPR015807">
    <property type="entry name" value="His-tRNA-ligase"/>
</dbReference>
<evidence type="ECO:0000313" key="16">
    <source>
        <dbReference type="Proteomes" id="UP000482960"/>
    </source>
</evidence>
<reference evidence="15 16" key="2">
    <citation type="submission" date="2020-03" db="EMBL/GenBank/DDBJ databases">
        <authorList>
            <person name="Ichikawa N."/>
            <person name="Kimura A."/>
            <person name="Kitahashi Y."/>
            <person name="Uohara A."/>
        </authorList>
    </citation>
    <scope>NUCLEOTIDE SEQUENCE [LARGE SCALE GENOMIC DNA]</scope>
    <source>
        <strain evidence="15 16">NBRC 108638</strain>
    </source>
</reference>
<dbReference type="InterPro" id="IPR004154">
    <property type="entry name" value="Anticodon-bd"/>
</dbReference>
<dbReference type="PROSITE" id="PS50862">
    <property type="entry name" value="AA_TRNA_LIGASE_II"/>
    <property type="match status" value="1"/>
</dbReference>
<evidence type="ECO:0000256" key="4">
    <source>
        <dbReference type="ARBA" id="ARBA00017399"/>
    </source>
</evidence>
<dbReference type="SUPFAM" id="SSF55681">
    <property type="entry name" value="Class II aaRS and biotin synthetases"/>
    <property type="match status" value="1"/>
</dbReference>
<protein>
    <recommendedName>
        <fullName evidence="4 11">Histidine--tRNA ligase</fullName>
        <ecNumber evidence="3 11">6.1.1.21</ecNumber>
    </recommendedName>
</protein>
<name>A0A6V8L0F1_9ACTN</name>
<dbReference type="InterPro" id="IPR041715">
    <property type="entry name" value="HisRS-like_core"/>
</dbReference>
<comment type="catalytic activity">
    <reaction evidence="10">
        <text>tRNA(His) + L-histidine + ATP = L-histidyl-tRNA(His) + AMP + diphosphate + H(+)</text>
        <dbReference type="Rhea" id="RHEA:17313"/>
        <dbReference type="Rhea" id="RHEA-COMP:9665"/>
        <dbReference type="Rhea" id="RHEA-COMP:9689"/>
        <dbReference type="ChEBI" id="CHEBI:15378"/>
        <dbReference type="ChEBI" id="CHEBI:30616"/>
        <dbReference type="ChEBI" id="CHEBI:33019"/>
        <dbReference type="ChEBI" id="CHEBI:57595"/>
        <dbReference type="ChEBI" id="CHEBI:78442"/>
        <dbReference type="ChEBI" id="CHEBI:78527"/>
        <dbReference type="ChEBI" id="CHEBI:456215"/>
        <dbReference type="EC" id="6.1.1.21"/>
    </reaction>
</comment>
<dbReference type="PANTHER" id="PTHR11476:SF7">
    <property type="entry name" value="HISTIDINE--TRNA LIGASE"/>
    <property type="match status" value="1"/>
</dbReference>
<organism evidence="15 16">
    <name type="scientific">Phytohabitans rumicis</name>
    <dbReference type="NCBI Taxonomy" id="1076125"/>
    <lineage>
        <taxon>Bacteria</taxon>
        <taxon>Bacillati</taxon>
        <taxon>Actinomycetota</taxon>
        <taxon>Actinomycetes</taxon>
        <taxon>Micromonosporales</taxon>
        <taxon>Micromonosporaceae</taxon>
    </lineage>
</organism>
<dbReference type="CDD" id="cd00773">
    <property type="entry name" value="HisRS-like_core"/>
    <property type="match status" value="1"/>
</dbReference>
<dbReference type="InterPro" id="IPR004516">
    <property type="entry name" value="HisRS/HisZ"/>
</dbReference>
<dbReference type="SUPFAM" id="SSF52954">
    <property type="entry name" value="Class II aaRS ABD-related"/>
    <property type="match status" value="1"/>
</dbReference>
<evidence type="ECO:0000256" key="8">
    <source>
        <dbReference type="ARBA" id="ARBA00022917"/>
    </source>
</evidence>
<keyword evidence="5" id="KW-0963">Cytoplasm</keyword>
<gene>
    <name evidence="15" type="ORF">Prum_017210</name>
</gene>
<feature type="binding site" evidence="12">
    <location>
        <position position="131"/>
    </location>
    <ligand>
        <name>L-histidine</name>
        <dbReference type="ChEBI" id="CHEBI:57595"/>
    </ligand>
</feature>
<feature type="binding site" evidence="12">
    <location>
        <position position="127"/>
    </location>
    <ligand>
        <name>L-histidine</name>
        <dbReference type="ChEBI" id="CHEBI:57595"/>
    </ligand>
</feature>
<feature type="binding site" evidence="12">
    <location>
        <position position="277"/>
    </location>
    <ligand>
        <name>L-histidine</name>
        <dbReference type="ChEBI" id="CHEBI:57595"/>
    </ligand>
</feature>
<sequence length="443" mass="48259">MSKPTPISGFPEWLPPQRMIEQYVVDRIRSTFELYGFAPLETRAVEPLDQLLRKGETSKEVYVLRRLQAAADEPDDALGLHFDLTVPFARFVLENAGKLTFPFRRYQIQKVWRGERPQEGRYREFLQADIDIVDRDTLPPHYEAEIPLIIGDALGSLPIPPIRIQVNNRKIFEGYYRGLGLADPEAALRAVDKLDKIGPDKVAALLAETAGASDAQAKACLRLAEISAPDASFADAVRALGVEDPLLDEGLAELVRVMEAAAAHTPGLCVADLKIARGLDYYTGTVYETQLRGYERFGSICSGGRYDNLASSGADRFPGVGISIGVSRLLGLLFGAGALTTSRSVPTSVLVALPSEELRADCDRAATALRRRGIATEVSPTAAKYGKQIRFAERRGIPYVWFPGVDGAADTVKDIRSGEQVEAAPDAWTPPAQDLHPQVSGAG</sequence>
<evidence type="ECO:0000256" key="3">
    <source>
        <dbReference type="ARBA" id="ARBA00012815"/>
    </source>
</evidence>
<dbReference type="PIRSF" id="PIRSF001549">
    <property type="entry name" value="His-tRNA_synth"/>
    <property type="match status" value="1"/>
</dbReference>
<evidence type="ECO:0000256" key="5">
    <source>
        <dbReference type="ARBA" id="ARBA00022490"/>
    </source>
</evidence>
<keyword evidence="9" id="KW-0030">Aminoacyl-tRNA synthetase</keyword>
<keyword evidence="15" id="KW-0436">Ligase</keyword>
<dbReference type="InterPro" id="IPR036621">
    <property type="entry name" value="Anticodon-bd_dom_sf"/>
</dbReference>
<feature type="binding site" evidence="12">
    <location>
        <begin position="281"/>
        <end position="282"/>
    </location>
    <ligand>
        <name>L-histidine</name>
        <dbReference type="ChEBI" id="CHEBI:57595"/>
    </ligand>
</feature>
<comment type="caution">
    <text evidence="15">The sequence shown here is derived from an EMBL/GenBank/DDBJ whole genome shotgun (WGS) entry which is preliminary data.</text>
</comment>
<dbReference type="Pfam" id="PF03129">
    <property type="entry name" value="HGTP_anticodon"/>
    <property type="match status" value="1"/>
</dbReference>
<reference evidence="15 16" key="1">
    <citation type="submission" date="2020-03" db="EMBL/GenBank/DDBJ databases">
        <title>Whole genome shotgun sequence of Phytohabitans rumicis NBRC 108638.</title>
        <authorList>
            <person name="Komaki H."/>
            <person name="Tamura T."/>
        </authorList>
    </citation>
    <scope>NUCLEOTIDE SEQUENCE [LARGE SCALE GENOMIC DNA]</scope>
    <source>
        <strain evidence="15 16">NBRC 108638</strain>
    </source>
</reference>
<feature type="region of interest" description="Disordered" evidence="13">
    <location>
        <begin position="420"/>
        <end position="443"/>
    </location>
</feature>
<comment type="similarity">
    <text evidence="1">Belongs to the class-II aminoacyl-tRNA synthetase family.</text>
</comment>
<evidence type="ECO:0000256" key="2">
    <source>
        <dbReference type="ARBA" id="ARBA00011738"/>
    </source>
</evidence>